<dbReference type="GO" id="GO:0005881">
    <property type="term" value="C:cytoplasmic microtubule"/>
    <property type="evidence" value="ECO:0007669"/>
    <property type="project" value="TreeGrafter"/>
</dbReference>
<dbReference type="GO" id="GO:0005929">
    <property type="term" value="C:cilium"/>
    <property type="evidence" value="ECO:0007669"/>
    <property type="project" value="TreeGrafter"/>
</dbReference>
<dbReference type="Gene3D" id="1.25.10.10">
    <property type="entry name" value="Leucine-rich Repeat Variant"/>
    <property type="match status" value="1"/>
</dbReference>
<proteinExistence type="predicted"/>
<organism evidence="3 4">
    <name type="scientific">Synaphobranchus kaupii</name>
    <name type="common">Kaup's arrowtooth eel</name>
    <dbReference type="NCBI Taxonomy" id="118154"/>
    <lineage>
        <taxon>Eukaryota</taxon>
        <taxon>Metazoa</taxon>
        <taxon>Chordata</taxon>
        <taxon>Craniata</taxon>
        <taxon>Vertebrata</taxon>
        <taxon>Euteleostomi</taxon>
        <taxon>Actinopterygii</taxon>
        <taxon>Neopterygii</taxon>
        <taxon>Teleostei</taxon>
        <taxon>Anguilliformes</taxon>
        <taxon>Synaphobranchidae</taxon>
        <taxon>Synaphobranchus</taxon>
    </lineage>
</organism>
<reference evidence="3" key="1">
    <citation type="journal article" date="2023" name="Science">
        <title>Genome structures resolve the early diversification of teleost fishes.</title>
        <authorList>
            <person name="Parey E."/>
            <person name="Louis A."/>
            <person name="Montfort J."/>
            <person name="Bouchez O."/>
            <person name="Roques C."/>
            <person name="Iampietro C."/>
            <person name="Lluch J."/>
            <person name="Castinel A."/>
            <person name="Donnadieu C."/>
            <person name="Desvignes T."/>
            <person name="Floi Bucao C."/>
            <person name="Jouanno E."/>
            <person name="Wen M."/>
            <person name="Mejri S."/>
            <person name="Dirks R."/>
            <person name="Jansen H."/>
            <person name="Henkel C."/>
            <person name="Chen W.J."/>
            <person name="Zahm M."/>
            <person name="Cabau C."/>
            <person name="Klopp C."/>
            <person name="Thompson A.W."/>
            <person name="Robinson-Rechavi M."/>
            <person name="Braasch I."/>
            <person name="Lecointre G."/>
            <person name="Bobe J."/>
            <person name="Postlethwait J.H."/>
            <person name="Berthelot C."/>
            <person name="Roest Crollius H."/>
            <person name="Guiguen Y."/>
        </authorList>
    </citation>
    <scope>NUCLEOTIDE SEQUENCE</scope>
    <source>
        <strain evidence="3">WJC10195</strain>
    </source>
</reference>
<dbReference type="GO" id="GO:0008017">
    <property type="term" value="F:microtubule binding"/>
    <property type="evidence" value="ECO:0007669"/>
    <property type="project" value="TreeGrafter"/>
</dbReference>
<dbReference type="InterPro" id="IPR034085">
    <property type="entry name" value="TOG"/>
</dbReference>
<dbReference type="InterPro" id="IPR016024">
    <property type="entry name" value="ARM-type_fold"/>
</dbReference>
<sequence length="491" mass="53871">MQDSPKEFFQLPRVLGMEESEVAEALIAYTRLADVVGEAEHDEIVGPFVFIFNTALIFLVASEKRKLKVVSQPVPSAPKLKRKQFRIVGKAPEKIQHPISVQTDESLVSYLSSNPHLCLSSVSSRDAIPSTSKIIVVRKGNLPSDKVRSFIDGTPGPKKIFVIERTQQISEEVDDAPGRATTSKNVCDAMTQVQLESNSSSVQEMCSDSQTQTPESSQNAIDGQSASGTLPGSLHCQSGNRALPRRQGAKLIARNAYIEQLEAQMGSKDFHDRIGAIDLIVKNCRVNPGIVTSCIFQVFDSIRARLLESNRIVNLHMLKALETIIPQLKESLPKVTNLLIPAVVDSHLNSRNPAIYSAAVAAVRALVHNLDNALLVEIFATRAQVLLGQAKMDLTNTVADMVTEVYSQKPKLVEKEVLPLLWHMLAGYSNSAATAALFRALYHQMGARLRASAASQLDSVTMYLDHLLHLDSINQMRNARRQTAHDANATP</sequence>
<dbReference type="Proteomes" id="UP001152622">
    <property type="component" value="Chromosome 8"/>
</dbReference>
<gene>
    <name evidence="3" type="ORF">SKAU_G00239530</name>
</gene>
<keyword evidence="4" id="KW-1185">Reference proteome</keyword>
<dbReference type="PANTHER" id="PTHR21567:SF87">
    <property type="entry name" value="CRESCERIN-LIKE PROTEIN CHE-12"/>
    <property type="match status" value="1"/>
</dbReference>
<evidence type="ECO:0000256" key="1">
    <source>
        <dbReference type="SAM" id="MobiDB-lite"/>
    </source>
</evidence>
<dbReference type="GO" id="GO:0000226">
    <property type="term" value="P:microtubule cytoskeleton organization"/>
    <property type="evidence" value="ECO:0007669"/>
    <property type="project" value="TreeGrafter"/>
</dbReference>
<dbReference type="SUPFAM" id="SSF48371">
    <property type="entry name" value="ARM repeat"/>
    <property type="match status" value="1"/>
</dbReference>
<feature type="region of interest" description="Disordered" evidence="1">
    <location>
        <begin position="198"/>
        <end position="239"/>
    </location>
</feature>
<evidence type="ECO:0000259" key="2">
    <source>
        <dbReference type="SMART" id="SM01349"/>
    </source>
</evidence>
<dbReference type="PANTHER" id="PTHR21567">
    <property type="entry name" value="CLASP"/>
    <property type="match status" value="1"/>
</dbReference>
<dbReference type="SMART" id="SM01349">
    <property type="entry name" value="TOG"/>
    <property type="match status" value="1"/>
</dbReference>
<dbReference type="OrthoDB" id="63891at2759"/>
<name>A0A9Q1F768_SYNKA</name>
<dbReference type="InterPro" id="IPR011989">
    <property type="entry name" value="ARM-like"/>
</dbReference>
<dbReference type="AlphaFoldDB" id="A0A9Q1F768"/>
<evidence type="ECO:0000313" key="3">
    <source>
        <dbReference type="EMBL" id="KAJ8352477.1"/>
    </source>
</evidence>
<feature type="domain" description="TOG" evidence="2">
    <location>
        <begin position="242"/>
        <end position="479"/>
    </location>
</feature>
<accession>A0A9Q1F768</accession>
<evidence type="ECO:0000313" key="4">
    <source>
        <dbReference type="Proteomes" id="UP001152622"/>
    </source>
</evidence>
<protein>
    <recommendedName>
        <fullName evidence="2">TOG domain-containing protein</fullName>
    </recommendedName>
</protein>
<comment type="caution">
    <text evidence="3">The sequence shown here is derived from an EMBL/GenBank/DDBJ whole genome shotgun (WGS) entry which is preliminary data.</text>
</comment>
<dbReference type="EMBL" id="JAINUF010000008">
    <property type="protein sequence ID" value="KAJ8352477.1"/>
    <property type="molecule type" value="Genomic_DNA"/>
</dbReference>